<evidence type="ECO:0000313" key="3">
    <source>
        <dbReference type="Proteomes" id="UP001420932"/>
    </source>
</evidence>
<dbReference type="InterPro" id="IPR008507">
    <property type="entry name" value="DUF789"/>
</dbReference>
<accession>A0AAP0KZL8</accession>
<evidence type="ECO:0000256" key="1">
    <source>
        <dbReference type="SAM" id="MobiDB-lite"/>
    </source>
</evidence>
<dbReference type="Pfam" id="PF05623">
    <property type="entry name" value="DUF789"/>
    <property type="match status" value="2"/>
</dbReference>
<feature type="region of interest" description="Disordered" evidence="1">
    <location>
        <begin position="101"/>
        <end position="159"/>
    </location>
</feature>
<evidence type="ECO:0000313" key="2">
    <source>
        <dbReference type="EMBL" id="KAK9161661.1"/>
    </source>
</evidence>
<keyword evidence="3" id="KW-1185">Reference proteome</keyword>
<dbReference type="PANTHER" id="PTHR31343">
    <property type="entry name" value="T15D22.8"/>
    <property type="match status" value="1"/>
</dbReference>
<dbReference type="PANTHER" id="PTHR31343:SF8">
    <property type="entry name" value="OS07G0246600 PROTEIN"/>
    <property type="match status" value="1"/>
</dbReference>
<gene>
    <name evidence="2" type="ORF">Syun_008002</name>
</gene>
<reference evidence="2 3" key="1">
    <citation type="submission" date="2024-01" db="EMBL/GenBank/DDBJ databases">
        <title>Genome assemblies of Stephania.</title>
        <authorList>
            <person name="Yang L."/>
        </authorList>
    </citation>
    <scope>NUCLEOTIDE SEQUENCE [LARGE SCALE GENOMIC DNA]</scope>
    <source>
        <strain evidence="2">YNDBR</strain>
        <tissue evidence="2">Leaf</tissue>
    </source>
</reference>
<name>A0AAP0KZL8_9MAGN</name>
<protein>
    <submittedName>
        <fullName evidence="2">Uncharacterized protein</fullName>
    </submittedName>
</protein>
<dbReference type="AlphaFoldDB" id="A0AAP0KZL8"/>
<feature type="compositionally biased region" description="Low complexity" evidence="1">
    <location>
        <begin position="147"/>
        <end position="156"/>
    </location>
</feature>
<dbReference type="Proteomes" id="UP001420932">
    <property type="component" value="Unassembled WGS sequence"/>
</dbReference>
<proteinExistence type="predicted"/>
<comment type="caution">
    <text evidence="2">The sequence shown here is derived from an EMBL/GenBank/DDBJ whole genome shotgun (WGS) entry which is preliminary data.</text>
</comment>
<sequence length="434" mass="50170">MKEKRLLRNEKDKEETEKGKKIISFHGLCCLPLVLRSLISDRAFNRFVKLSEFPVRRSSNRVGGPPIPLKFAQKMSGSGRLSSARFDGGDRFYRHPAMRRHQQELLQKQKQQQEQREQREREQKQRVMKPRVSAAVEVESRTESDDSTVSKPSVCSSPPPRISNCTNLDRFLESTAPLVLAQRFSKMSLRGLRNGDARCDLYFNLGDLWESFKEWSAYGAGVPLVLNESDYVVQYYVPYLSAIQLYVNPSATPSWSSRIIDDLVLERIYTRRLVRRVMSPERHHLARKVRIATCIGHQNFSTWREIRHTAENPWQIRYPIYRIPTGPTLQDLDACFLTFHSLSTPITCTRNGQAEACDSNYRKVGTTSDTCTKVQLPAFGLASYKFRGSVWSPTDHTESQQASSLLHEADKWLRSLQVYHPDFRFFISHTTFQR</sequence>
<feature type="compositionally biased region" description="Basic and acidic residues" evidence="1">
    <location>
        <begin position="111"/>
        <end position="125"/>
    </location>
</feature>
<organism evidence="2 3">
    <name type="scientific">Stephania yunnanensis</name>
    <dbReference type="NCBI Taxonomy" id="152371"/>
    <lineage>
        <taxon>Eukaryota</taxon>
        <taxon>Viridiplantae</taxon>
        <taxon>Streptophyta</taxon>
        <taxon>Embryophyta</taxon>
        <taxon>Tracheophyta</taxon>
        <taxon>Spermatophyta</taxon>
        <taxon>Magnoliopsida</taxon>
        <taxon>Ranunculales</taxon>
        <taxon>Menispermaceae</taxon>
        <taxon>Menispermoideae</taxon>
        <taxon>Cissampelideae</taxon>
        <taxon>Stephania</taxon>
    </lineage>
</organism>
<dbReference type="EMBL" id="JBBNAF010000003">
    <property type="protein sequence ID" value="KAK9161661.1"/>
    <property type="molecule type" value="Genomic_DNA"/>
</dbReference>